<reference evidence="4 5" key="1">
    <citation type="submission" date="2019-07" db="EMBL/GenBank/DDBJ databases">
        <title>Lentzea xizangensis sp. nov., isolated from Qinghai-Tibetan Plateau Soils.</title>
        <authorList>
            <person name="Huang J."/>
        </authorList>
    </citation>
    <scope>NUCLEOTIDE SEQUENCE [LARGE SCALE GENOMIC DNA]</scope>
    <source>
        <strain evidence="4 5">FXJ1.1311</strain>
    </source>
</reference>
<accession>A0A563EM87</accession>
<dbReference type="AlphaFoldDB" id="A0A563EM87"/>
<sequence>MSRLLMACVLVLLGVFAVGGTATATPAGPGTASDYSEVHAAAQPTPTNGPDLNPPQEVSPEQKAETKKKLWVGAIAVAMFALVYYRNKKRWARWRKRRAAAKAAQG</sequence>
<evidence type="ECO:0000256" key="2">
    <source>
        <dbReference type="SAM" id="Phobius"/>
    </source>
</evidence>
<evidence type="ECO:0000313" key="4">
    <source>
        <dbReference type="EMBL" id="TWP48280.1"/>
    </source>
</evidence>
<gene>
    <name evidence="4" type="ORF">FKR81_28725</name>
</gene>
<keyword evidence="2" id="KW-0472">Membrane</keyword>
<protein>
    <submittedName>
        <fullName evidence="4">Uncharacterized protein</fullName>
    </submittedName>
</protein>
<keyword evidence="5" id="KW-1185">Reference proteome</keyword>
<comment type="caution">
    <text evidence="4">The sequence shown here is derived from an EMBL/GenBank/DDBJ whole genome shotgun (WGS) entry which is preliminary data.</text>
</comment>
<keyword evidence="2" id="KW-0812">Transmembrane</keyword>
<feature type="transmembrane region" description="Helical" evidence="2">
    <location>
        <begin position="70"/>
        <end position="87"/>
    </location>
</feature>
<evidence type="ECO:0000313" key="5">
    <source>
        <dbReference type="Proteomes" id="UP000316639"/>
    </source>
</evidence>
<keyword evidence="3" id="KW-0732">Signal</keyword>
<feature type="signal peptide" evidence="3">
    <location>
        <begin position="1"/>
        <end position="24"/>
    </location>
</feature>
<evidence type="ECO:0000256" key="1">
    <source>
        <dbReference type="SAM" id="MobiDB-lite"/>
    </source>
</evidence>
<keyword evidence="2" id="KW-1133">Transmembrane helix</keyword>
<feature type="region of interest" description="Disordered" evidence="1">
    <location>
        <begin position="27"/>
        <end position="67"/>
    </location>
</feature>
<dbReference type="EMBL" id="VOBR01000021">
    <property type="protein sequence ID" value="TWP48280.1"/>
    <property type="molecule type" value="Genomic_DNA"/>
</dbReference>
<dbReference type="OrthoDB" id="3701360at2"/>
<evidence type="ECO:0000256" key="3">
    <source>
        <dbReference type="SAM" id="SignalP"/>
    </source>
</evidence>
<proteinExistence type="predicted"/>
<name>A0A563EM87_9PSEU</name>
<organism evidence="4 5">
    <name type="scientific">Lentzea tibetensis</name>
    <dbReference type="NCBI Taxonomy" id="2591470"/>
    <lineage>
        <taxon>Bacteria</taxon>
        <taxon>Bacillati</taxon>
        <taxon>Actinomycetota</taxon>
        <taxon>Actinomycetes</taxon>
        <taxon>Pseudonocardiales</taxon>
        <taxon>Pseudonocardiaceae</taxon>
        <taxon>Lentzea</taxon>
    </lineage>
</organism>
<dbReference type="Proteomes" id="UP000316639">
    <property type="component" value="Unassembled WGS sequence"/>
</dbReference>
<dbReference type="RefSeq" id="WP_146356446.1">
    <property type="nucleotide sequence ID" value="NZ_VOBR01000021.1"/>
</dbReference>
<feature type="chain" id="PRO_5021968441" evidence="3">
    <location>
        <begin position="25"/>
        <end position="106"/>
    </location>
</feature>